<evidence type="ECO:0000256" key="9">
    <source>
        <dbReference type="RuleBase" id="RU004016"/>
    </source>
</evidence>
<accession>A0A6L5YW16</accession>
<dbReference type="PANTHER" id="PTHR21581:SF6">
    <property type="entry name" value="TRAFFICKING PROTEIN PARTICLE COMPLEX SUBUNIT 12"/>
    <property type="match status" value="1"/>
</dbReference>
<feature type="domain" description="SPOR" evidence="13">
    <location>
        <begin position="416"/>
        <end position="491"/>
    </location>
</feature>
<evidence type="ECO:0000256" key="11">
    <source>
        <dbReference type="SAM" id="SignalP"/>
    </source>
</evidence>
<evidence type="ECO:0000313" key="15">
    <source>
        <dbReference type="Proteomes" id="UP000474957"/>
    </source>
</evidence>
<dbReference type="Gene3D" id="3.40.710.10">
    <property type="entry name" value="DD-peptidase/beta-lactamase superfamily"/>
    <property type="match status" value="1"/>
</dbReference>
<keyword evidence="2 11" id="KW-0732">Signal</keyword>
<dbReference type="SUPFAM" id="SSF56601">
    <property type="entry name" value="beta-lactamase/transpeptidase-like"/>
    <property type="match status" value="1"/>
</dbReference>
<dbReference type="InterPro" id="IPR007730">
    <property type="entry name" value="SPOR-like_dom"/>
</dbReference>
<keyword evidence="5" id="KW-0573">Peptidoglycan synthesis</keyword>
<evidence type="ECO:0000256" key="5">
    <source>
        <dbReference type="ARBA" id="ARBA00022984"/>
    </source>
</evidence>
<keyword evidence="15" id="KW-1185">Reference proteome</keyword>
<protein>
    <submittedName>
        <fullName evidence="14">Serine hydrolase</fullName>
    </submittedName>
</protein>
<feature type="active site" evidence="7">
    <location>
        <position position="113"/>
    </location>
</feature>
<dbReference type="Pfam" id="PF05036">
    <property type="entry name" value="SPOR"/>
    <property type="match status" value="1"/>
</dbReference>
<keyword evidence="4" id="KW-0133">Cell shape</keyword>
<proteinExistence type="inferred from homology"/>
<evidence type="ECO:0000256" key="1">
    <source>
        <dbReference type="ARBA" id="ARBA00007164"/>
    </source>
</evidence>
<dbReference type="Pfam" id="PF00768">
    <property type="entry name" value="Peptidase_S11"/>
    <property type="match status" value="1"/>
</dbReference>
<dbReference type="PRINTS" id="PR00725">
    <property type="entry name" value="DADACBPTASE1"/>
</dbReference>
<dbReference type="GO" id="GO:0071555">
    <property type="term" value="P:cell wall organization"/>
    <property type="evidence" value="ECO:0007669"/>
    <property type="project" value="UniProtKB-KW"/>
</dbReference>
<evidence type="ECO:0000256" key="2">
    <source>
        <dbReference type="ARBA" id="ARBA00022729"/>
    </source>
</evidence>
<dbReference type="GO" id="GO:0009002">
    <property type="term" value="F:serine-type D-Ala-D-Ala carboxypeptidase activity"/>
    <property type="evidence" value="ECO:0007669"/>
    <property type="project" value="InterPro"/>
</dbReference>
<dbReference type="InterPro" id="IPR018044">
    <property type="entry name" value="Peptidase_S11"/>
</dbReference>
<evidence type="ECO:0000256" key="10">
    <source>
        <dbReference type="SAM" id="MobiDB-lite"/>
    </source>
</evidence>
<evidence type="ECO:0000313" key="14">
    <source>
        <dbReference type="EMBL" id="MSU88543.1"/>
    </source>
</evidence>
<evidence type="ECO:0000256" key="7">
    <source>
        <dbReference type="PIRSR" id="PIRSR618044-1"/>
    </source>
</evidence>
<feature type="active site" description="Acyl-ester intermediate" evidence="7">
    <location>
        <position position="53"/>
    </location>
</feature>
<dbReference type="GO" id="GO:0009252">
    <property type="term" value="P:peptidoglycan biosynthetic process"/>
    <property type="evidence" value="ECO:0007669"/>
    <property type="project" value="UniProtKB-KW"/>
</dbReference>
<dbReference type="AlphaFoldDB" id="A0A6L5YW16"/>
<evidence type="ECO:0000256" key="8">
    <source>
        <dbReference type="PIRSR" id="PIRSR618044-2"/>
    </source>
</evidence>
<keyword evidence="3 14" id="KW-0378">Hydrolase</keyword>
<dbReference type="GO" id="GO:0006508">
    <property type="term" value="P:proteolysis"/>
    <property type="evidence" value="ECO:0007669"/>
    <property type="project" value="InterPro"/>
</dbReference>
<feature type="domain" description="Peptidase S11 D-alanyl-D-alanine carboxypeptidase A N-terminal" evidence="12">
    <location>
        <begin position="24"/>
        <end position="245"/>
    </location>
</feature>
<feature type="chain" id="PRO_5026943705" evidence="11">
    <location>
        <begin position="25"/>
        <end position="495"/>
    </location>
</feature>
<feature type="active site" description="Proton acceptor" evidence="7">
    <location>
        <position position="56"/>
    </location>
</feature>
<dbReference type="GO" id="GO:0008360">
    <property type="term" value="P:regulation of cell shape"/>
    <property type="evidence" value="ECO:0007669"/>
    <property type="project" value="UniProtKB-KW"/>
</dbReference>
<dbReference type="Proteomes" id="UP000474957">
    <property type="component" value="Unassembled WGS sequence"/>
</dbReference>
<comment type="caution">
    <text evidence="14">The sequence shown here is derived from an EMBL/GenBank/DDBJ whole genome shotgun (WGS) entry which is preliminary data.</text>
</comment>
<dbReference type="InterPro" id="IPR012338">
    <property type="entry name" value="Beta-lactam/transpept-like"/>
</dbReference>
<organism evidence="14 15">
    <name type="scientific">Halovulum marinum</name>
    <dbReference type="NCBI Taxonomy" id="2662447"/>
    <lineage>
        <taxon>Bacteria</taxon>
        <taxon>Pseudomonadati</taxon>
        <taxon>Pseudomonadota</taxon>
        <taxon>Alphaproteobacteria</taxon>
        <taxon>Rhodobacterales</taxon>
        <taxon>Paracoccaceae</taxon>
        <taxon>Halovulum</taxon>
    </lineage>
</organism>
<dbReference type="RefSeq" id="WP_154444610.1">
    <property type="nucleotide sequence ID" value="NZ_WIND01000001.1"/>
</dbReference>
<dbReference type="GO" id="GO:0042834">
    <property type="term" value="F:peptidoglycan binding"/>
    <property type="evidence" value="ECO:0007669"/>
    <property type="project" value="InterPro"/>
</dbReference>
<feature type="signal peptide" evidence="11">
    <location>
        <begin position="1"/>
        <end position="24"/>
    </location>
</feature>
<evidence type="ECO:0000256" key="4">
    <source>
        <dbReference type="ARBA" id="ARBA00022960"/>
    </source>
</evidence>
<feature type="region of interest" description="Disordered" evidence="10">
    <location>
        <begin position="363"/>
        <end position="416"/>
    </location>
</feature>
<feature type="binding site" evidence="8">
    <location>
        <position position="216"/>
    </location>
    <ligand>
        <name>substrate</name>
    </ligand>
</feature>
<keyword evidence="6" id="KW-0961">Cell wall biogenesis/degradation</keyword>
<evidence type="ECO:0000256" key="6">
    <source>
        <dbReference type="ARBA" id="ARBA00023316"/>
    </source>
</evidence>
<reference evidence="14 15" key="1">
    <citation type="submission" date="2019-10" db="EMBL/GenBank/DDBJ databases">
        <title>Cognatihalovulum marinum gen. nov. sp. nov., a new member of the family Rhodobacteraceae isolated from deep seawater of the Northwest Indian Ocean.</title>
        <authorList>
            <person name="Ruan C."/>
            <person name="Wang J."/>
            <person name="Zheng X."/>
            <person name="Song L."/>
            <person name="Zhu Y."/>
            <person name="Huang Y."/>
            <person name="Lu Z."/>
            <person name="Du W."/>
            <person name="Huang L."/>
            <person name="Dai X."/>
        </authorList>
    </citation>
    <scope>NUCLEOTIDE SEQUENCE [LARGE SCALE GENOMIC DNA]</scope>
    <source>
        <strain evidence="14 15">2CG4</strain>
    </source>
</reference>
<dbReference type="PANTHER" id="PTHR21581">
    <property type="entry name" value="D-ALANYL-D-ALANINE CARBOXYPEPTIDASE"/>
    <property type="match status" value="1"/>
</dbReference>
<dbReference type="EMBL" id="WIND01000001">
    <property type="protein sequence ID" value="MSU88543.1"/>
    <property type="molecule type" value="Genomic_DNA"/>
</dbReference>
<evidence type="ECO:0000259" key="12">
    <source>
        <dbReference type="Pfam" id="PF00768"/>
    </source>
</evidence>
<name>A0A6L5YW16_9RHOB</name>
<gene>
    <name evidence="14" type="ORF">GE300_02780</name>
</gene>
<comment type="similarity">
    <text evidence="1 9">Belongs to the peptidase S11 family.</text>
</comment>
<evidence type="ECO:0000256" key="3">
    <source>
        <dbReference type="ARBA" id="ARBA00022801"/>
    </source>
</evidence>
<dbReference type="InterPro" id="IPR001967">
    <property type="entry name" value="Peptidase_S11_N"/>
</dbReference>
<sequence>MLFQAGRGLSLAVVLVLWTTVAQAAPYAALVMDARDGRVIHATNADTRLHPASLTKMMTLYLVFDAIRNGKLHLDQKIPISRYAASRPPSKLGLRAGSSIELRYLIRASAVKSANDAAAALAEAVAGSESAFAQLMTATAREMGMRNTTFRNASGLTQNGHLSTARDMAILGRQLFYDFPEYYNLFSRRSANAKVKTVYNTNRRLLDAYSGADGIKTGYTRAAGFNLVSSAERGDRRVIVSMFGGSSSAVRNKKVAQLMDMGLKQMPSRVAVARPARISVPYGRTGGVQVAMTTKLKKSPRPELRPRPVVNAAAADAAASEIARSVASAMRSTEPLPVAVATKTAPAAALEIATAVAAAVPDGPAAGSRVPAIGAPPARPGDLRTAVATRQDGSTGSAPEPAKTVRVASSTSTAGGGSWVVQLGGTHNRSQAERLLLITALQEMEALEGSKREMKPAGSPGWYRARFVGLSEDQAQTACARLAARQTPCEVMQGG</sequence>
<evidence type="ECO:0000259" key="13">
    <source>
        <dbReference type="Pfam" id="PF05036"/>
    </source>
</evidence>